<dbReference type="PANTHER" id="PTHR42711">
    <property type="entry name" value="ABC TRANSPORTER ATP-BINDING PROTEIN"/>
    <property type="match status" value="1"/>
</dbReference>
<keyword evidence="8" id="KW-1185">Reference proteome</keyword>
<dbReference type="RefSeq" id="WP_253669728.1">
    <property type="nucleotide sequence ID" value="NZ_JAMTCP010000011.1"/>
</dbReference>
<keyword evidence="2" id="KW-0813">Transport</keyword>
<evidence type="ECO:0000256" key="3">
    <source>
        <dbReference type="ARBA" id="ARBA00022741"/>
    </source>
</evidence>
<dbReference type="SUPFAM" id="SSF52540">
    <property type="entry name" value="P-loop containing nucleoside triphosphate hydrolases"/>
    <property type="match status" value="1"/>
</dbReference>
<dbReference type="Gene3D" id="3.40.50.300">
    <property type="entry name" value="P-loop containing nucleotide triphosphate hydrolases"/>
    <property type="match status" value="1"/>
</dbReference>
<evidence type="ECO:0000256" key="1">
    <source>
        <dbReference type="ARBA" id="ARBA00004202"/>
    </source>
</evidence>
<dbReference type="SMART" id="SM00382">
    <property type="entry name" value="AAA"/>
    <property type="match status" value="1"/>
</dbReference>
<evidence type="ECO:0000256" key="4">
    <source>
        <dbReference type="ARBA" id="ARBA00022840"/>
    </source>
</evidence>
<dbReference type="InterPro" id="IPR027417">
    <property type="entry name" value="P-loop_NTPase"/>
</dbReference>
<dbReference type="InterPro" id="IPR017871">
    <property type="entry name" value="ABC_transporter-like_CS"/>
</dbReference>
<feature type="domain" description="ABC transporter" evidence="6">
    <location>
        <begin position="8"/>
        <end position="233"/>
    </location>
</feature>
<evidence type="ECO:0000256" key="2">
    <source>
        <dbReference type="ARBA" id="ARBA00022448"/>
    </source>
</evidence>
<keyword evidence="4 7" id="KW-0067">ATP-binding</keyword>
<dbReference type="InterPro" id="IPR050763">
    <property type="entry name" value="ABC_transporter_ATP-binding"/>
</dbReference>
<organism evidence="7 8">
    <name type="scientific">Streptoalloteichus tenebrarius (strain ATCC 17920 / DSM 40477 / JCM 4838 / CBS 697.72 / NBRC 16177 / NCIMB 11028 / NRRL B-12390 / A12253. 1 / ISP 5477)</name>
    <name type="common">Streptomyces tenebrarius</name>
    <dbReference type="NCBI Taxonomy" id="1933"/>
    <lineage>
        <taxon>Bacteria</taxon>
        <taxon>Bacillati</taxon>
        <taxon>Actinomycetota</taxon>
        <taxon>Actinomycetes</taxon>
        <taxon>Pseudonocardiales</taxon>
        <taxon>Pseudonocardiaceae</taxon>
        <taxon>Streptoalloteichus</taxon>
    </lineage>
</organism>
<dbReference type="Pfam" id="PF00005">
    <property type="entry name" value="ABC_tran"/>
    <property type="match status" value="1"/>
</dbReference>
<evidence type="ECO:0000313" key="7">
    <source>
        <dbReference type="EMBL" id="MCP2258810.1"/>
    </source>
</evidence>
<dbReference type="EMBL" id="JAMTCP010000011">
    <property type="protein sequence ID" value="MCP2258810.1"/>
    <property type="molecule type" value="Genomic_DNA"/>
</dbReference>
<name>A0ABT1HTF6_STRSD</name>
<gene>
    <name evidence="7" type="ORF">LX15_002508</name>
</gene>
<evidence type="ECO:0000313" key="8">
    <source>
        <dbReference type="Proteomes" id="UP001205311"/>
    </source>
</evidence>
<sequence length="312" mass="34431">MSDASLIVRAHQVVVAYGATTVLEQVDVAVGAGEVWALLGPNGAGKTTLIECLEGFRRPNRGQVEVLGRDPWRAPPGWRALVGVVLQDCRIDADLSVAEYLQMHRAYYRQPRSLDDLLALVGLQHLASRRVHRLSGGERRRLDLAIALVGQPRLLFLDEPTTGFDPQARREVWEVIREHKASGATVVLTSHMLDEVEALADRVAILVDGQIRREGTVAHLRQTAHLPNVVSFATPAEALPRLTSVVSTRRDAATDRWHLRTYDPHTTVREIEALTNQGQVNVVDVAVRSPSFEDVYLDLLHHVQAEGGPAHA</sequence>
<comment type="subcellular location">
    <subcellularLocation>
        <location evidence="1">Cell membrane</location>
        <topology evidence="1">Peripheral membrane protein</topology>
    </subcellularLocation>
</comment>
<evidence type="ECO:0000256" key="5">
    <source>
        <dbReference type="ARBA" id="ARBA00023251"/>
    </source>
</evidence>
<dbReference type="Proteomes" id="UP001205311">
    <property type="component" value="Unassembled WGS sequence"/>
</dbReference>
<evidence type="ECO:0000259" key="6">
    <source>
        <dbReference type="PROSITE" id="PS50893"/>
    </source>
</evidence>
<protein>
    <submittedName>
        <fullName evidence="7">ABC-2 type transport system ATP-binding protein</fullName>
    </submittedName>
</protein>
<keyword evidence="3" id="KW-0547">Nucleotide-binding</keyword>
<dbReference type="InterPro" id="IPR003439">
    <property type="entry name" value="ABC_transporter-like_ATP-bd"/>
</dbReference>
<dbReference type="GO" id="GO:0005524">
    <property type="term" value="F:ATP binding"/>
    <property type="evidence" value="ECO:0007669"/>
    <property type="project" value="UniProtKB-KW"/>
</dbReference>
<comment type="caution">
    <text evidence="7">The sequence shown here is derived from an EMBL/GenBank/DDBJ whole genome shotgun (WGS) entry which is preliminary data.</text>
</comment>
<proteinExistence type="predicted"/>
<keyword evidence="5" id="KW-0046">Antibiotic resistance</keyword>
<dbReference type="PROSITE" id="PS50893">
    <property type="entry name" value="ABC_TRANSPORTER_2"/>
    <property type="match status" value="1"/>
</dbReference>
<accession>A0ABT1HTF6</accession>
<dbReference type="InterPro" id="IPR003593">
    <property type="entry name" value="AAA+_ATPase"/>
</dbReference>
<reference evidence="7 8" key="1">
    <citation type="submission" date="2022-06" db="EMBL/GenBank/DDBJ databases">
        <title>Genomic Encyclopedia of Archaeal and Bacterial Type Strains, Phase II (KMG-II): from individual species to whole genera.</title>
        <authorList>
            <person name="Goeker M."/>
        </authorList>
    </citation>
    <scope>NUCLEOTIDE SEQUENCE [LARGE SCALE GENOMIC DNA]</scope>
    <source>
        <strain evidence="7 8">DSM 40477</strain>
    </source>
</reference>
<dbReference type="PROSITE" id="PS00211">
    <property type="entry name" value="ABC_TRANSPORTER_1"/>
    <property type="match status" value="1"/>
</dbReference>
<dbReference type="CDD" id="cd03230">
    <property type="entry name" value="ABC_DR_subfamily_A"/>
    <property type="match status" value="1"/>
</dbReference>
<dbReference type="PANTHER" id="PTHR42711:SF17">
    <property type="entry name" value="ABC TRANSPORTER ATP-BINDING PROTEIN"/>
    <property type="match status" value="1"/>
</dbReference>